<name>A0A7R8YXU2_HERIL</name>
<reference evidence="2 3" key="1">
    <citation type="submission" date="2020-11" db="EMBL/GenBank/DDBJ databases">
        <authorList>
            <person name="Wallbank WR R."/>
            <person name="Pardo Diaz C."/>
            <person name="Kozak K."/>
            <person name="Martin S."/>
            <person name="Jiggins C."/>
            <person name="Moest M."/>
            <person name="Warren A I."/>
            <person name="Generalovic N T."/>
            <person name="Byers J.R.P. K."/>
            <person name="Montejo-Kovacevich G."/>
            <person name="Yen C E."/>
        </authorList>
    </citation>
    <scope>NUCLEOTIDE SEQUENCE [LARGE SCALE GENOMIC DNA]</scope>
</reference>
<dbReference type="PANTHER" id="PTHR37685:SF1">
    <property type="entry name" value="GEO11136P1-RELATED"/>
    <property type="match status" value="1"/>
</dbReference>
<proteinExistence type="predicted"/>
<sequence>MKHLPIVVLAILSVFVYNTSARNFTWGNPSPFDSILDRAIVIKKSKWNRVVTEHCYYPKEGLYNSWTITGIRVTDQYTNGKGGLAILLWGGPGYKKAKILLKSRMGHGFHFIIEIYGYRDFE</sequence>
<dbReference type="InParanoid" id="A0A7R8YXU2"/>
<gene>
    <name evidence="2" type="ORF">HERILL_LOCUS8911</name>
</gene>
<keyword evidence="3" id="KW-1185">Reference proteome</keyword>
<dbReference type="Pfam" id="PF15868">
    <property type="entry name" value="MBF2"/>
    <property type="match status" value="1"/>
</dbReference>
<feature type="signal peptide" evidence="1">
    <location>
        <begin position="1"/>
        <end position="21"/>
    </location>
</feature>
<evidence type="ECO:0000313" key="3">
    <source>
        <dbReference type="Proteomes" id="UP000594454"/>
    </source>
</evidence>
<evidence type="ECO:0000313" key="2">
    <source>
        <dbReference type="EMBL" id="CAD7086115.1"/>
    </source>
</evidence>
<dbReference type="OrthoDB" id="8192785at2759"/>
<dbReference type="AlphaFoldDB" id="A0A7R8YXU2"/>
<dbReference type="EMBL" id="LR899011">
    <property type="protein sequence ID" value="CAD7086115.1"/>
    <property type="molecule type" value="Genomic_DNA"/>
</dbReference>
<dbReference type="PANTHER" id="PTHR37685">
    <property type="entry name" value="GEO11136P1-RELATED"/>
    <property type="match status" value="1"/>
</dbReference>
<dbReference type="InterPro" id="IPR031734">
    <property type="entry name" value="MBF2"/>
</dbReference>
<accession>A0A7R8YXU2</accession>
<protein>
    <submittedName>
        <fullName evidence="2">Uncharacterized protein</fullName>
    </submittedName>
</protein>
<dbReference type="Proteomes" id="UP000594454">
    <property type="component" value="Chromosome 3"/>
</dbReference>
<keyword evidence="1" id="KW-0732">Signal</keyword>
<organism evidence="2 3">
    <name type="scientific">Hermetia illucens</name>
    <name type="common">Black soldier fly</name>
    <dbReference type="NCBI Taxonomy" id="343691"/>
    <lineage>
        <taxon>Eukaryota</taxon>
        <taxon>Metazoa</taxon>
        <taxon>Ecdysozoa</taxon>
        <taxon>Arthropoda</taxon>
        <taxon>Hexapoda</taxon>
        <taxon>Insecta</taxon>
        <taxon>Pterygota</taxon>
        <taxon>Neoptera</taxon>
        <taxon>Endopterygota</taxon>
        <taxon>Diptera</taxon>
        <taxon>Brachycera</taxon>
        <taxon>Stratiomyomorpha</taxon>
        <taxon>Stratiomyidae</taxon>
        <taxon>Hermetiinae</taxon>
        <taxon>Hermetia</taxon>
    </lineage>
</organism>
<evidence type="ECO:0000256" key="1">
    <source>
        <dbReference type="SAM" id="SignalP"/>
    </source>
</evidence>
<feature type="chain" id="PRO_5030705954" evidence="1">
    <location>
        <begin position="22"/>
        <end position="122"/>
    </location>
</feature>
<dbReference type="OMA" id="WGKRNST"/>